<evidence type="ECO:0000313" key="3">
    <source>
        <dbReference type="EMBL" id="SEH04268.1"/>
    </source>
</evidence>
<keyword evidence="1" id="KW-0597">Phosphoprotein</keyword>
<dbReference type="AlphaFoldDB" id="A0A1H6F291"/>
<evidence type="ECO:0000256" key="1">
    <source>
        <dbReference type="ARBA" id="ARBA00022553"/>
    </source>
</evidence>
<dbReference type="RefSeq" id="WP_103918355.1">
    <property type="nucleotide sequence ID" value="NZ_FMSV02000033.1"/>
</dbReference>
<organism evidence="3 4">
    <name type="scientific">Candidatus Venteria ishoeyi</name>
    <dbReference type="NCBI Taxonomy" id="1899563"/>
    <lineage>
        <taxon>Bacteria</taxon>
        <taxon>Pseudomonadati</taxon>
        <taxon>Pseudomonadota</taxon>
        <taxon>Gammaproteobacteria</taxon>
        <taxon>Thiotrichales</taxon>
        <taxon>Thiotrichaceae</taxon>
        <taxon>Venteria</taxon>
    </lineage>
</organism>
<evidence type="ECO:0000313" key="4">
    <source>
        <dbReference type="Proteomes" id="UP000236724"/>
    </source>
</evidence>
<dbReference type="SUPFAM" id="SSF63829">
    <property type="entry name" value="Calcium-dependent phosphotriesterase"/>
    <property type="match status" value="1"/>
</dbReference>
<protein>
    <submittedName>
        <fullName evidence="3">Two component regulator propeller</fullName>
    </submittedName>
</protein>
<evidence type="ECO:0000256" key="2">
    <source>
        <dbReference type="SAM" id="SignalP"/>
    </source>
</evidence>
<feature type="signal peptide" evidence="2">
    <location>
        <begin position="1"/>
        <end position="18"/>
    </location>
</feature>
<dbReference type="OrthoDB" id="176203at2"/>
<feature type="chain" id="PRO_5014680045" evidence="2">
    <location>
        <begin position="19"/>
        <end position="731"/>
    </location>
</feature>
<keyword evidence="2" id="KW-0732">Signal</keyword>
<gene>
    <name evidence="3" type="ORF">MBHS_00114</name>
</gene>
<reference evidence="3 4" key="1">
    <citation type="submission" date="2016-10" db="EMBL/GenBank/DDBJ databases">
        <authorList>
            <person name="de Groot N.N."/>
        </authorList>
    </citation>
    <scope>NUCLEOTIDE SEQUENCE [LARGE SCALE GENOMIC DNA]</scope>
    <source>
        <strain evidence="3">MBHS1</strain>
    </source>
</reference>
<dbReference type="GO" id="GO:0000155">
    <property type="term" value="F:phosphorelay sensor kinase activity"/>
    <property type="evidence" value="ECO:0007669"/>
    <property type="project" value="TreeGrafter"/>
</dbReference>
<dbReference type="EMBL" id="FMSV02000033">
    <property type="protein sequence ID" value="SEH04268.1"/>
    <property type="molecule type" value="Genomic_DNA"/>
</dbReference>
<name>A0A1H6F291_9GAMM</name>
<dbReference type="InterPro" id="IPR015943">
    <property type="entry name" value="WD40/YVTN_repeat-like_dom_sf"/>
</dbReference>
<dbReference type="PANTHER" id="PTHR43547">
    <property type="entry name" value="TWO-COMPONENT HISTIDINE KINASE"/>
    <property type="match status" value="1"/>
</dbReference>
<accession>A0A1H6F291</accession>
<dbReference type="Proteomes" id="UP000236724">
    <property type="component" value="Unassembled WGS sequence"/>
</dbReference>
<dbReference type="InterPro" id="IPR011110">
    <property type="entry name" value="Reg_prop"/>
</dbReference>
<dbReference type="Gene3D" id="2.130.10.10">
    <property type="entry name" value="YVTN repeat-like/Quinoprotein amine dehydrogenase"/>
    <property type="match status" value="4"/>
</dbReference>
<dbReference type="PANTHER" id="PTHR43547:SF2">
    <property type="entry name" value="HYBRID SIGNAL TRANSDUCTION HISTIDINE KINASE C"/>
    <property type="match status" value="1"/>
</dbReference>
<dbReference type="Pfam" id="PF07494">
    <property type="entry name" value="Reg_prop"/>
    <property type="match status" value="7"/>
</dbReference>
<proteinExistence type="predicted"/>
<keyword evidence="4" id="KW-1185">Reference proteome</keyword>
<sequence>MLKLLYLFVLCFSGQAFALSFEPAAPLVEVNGQIAISVQGTQGEVIWSVNKGRVEGNGNLATFFAPSEDGIATVVAIDGSGNVEKVRVTVAKGEEVAGGVSLDNTQWKLFTNTTEITSLITSDDGNTLWAGTTGGLEQRNANGGQLIRLFTILDGLSANTILTLQTDGNNGLWVGTNNGLVHLKENNSLTEYNSSNTLLPSNTITSLYRDIMGGIWIGTNKGLAYFSVNQTWQIYNPSNSQIPSDNVRVLSLDNQGGLWIGTYPYYDVTSRTWIGGGLAYLNANRAWTIYNSENSGLPGNYVVSLNIDGIGGLWAGTRYSGLAYKNSANQWIVYTSENSPIRTGDMPTSIVSNGNTIWFGLSSEGLISGGGLVLHAKETNYWDIFRKENYYIDSPSDPLINNFINALFIDAEKRLWIGTRKGLMYIKNISQTPSNPNNRAALSLAKNALPDSQINSIFPDNSGGIWVGSGENQTTGGLTNFLPPSNWKNYLVGESEREGVADAITAIHSNESTLWVGTIFGFEWLTSNGLWHYSTINTGLASNTITTILGNNSGELWVGTNTGLSYIHSSNEELDYDNRWINFTIDNSELPGNRINSLLYDQEGGLWIATSSYFDHEQQQKVGGGLAHKLSNSQWVIYNKTNSPLPTNDITSLYLDNQGDLWIGTVNISGQVTGDGAGLVKLSSQGAWQVFNTLNSGLPDNDIHNITDDGQGGYGLEQQFLIIIVAHQEKD</sequence>